<comment type="similarity">
    <text evidence="1">Belongs to the GTP cyclohydrolase I type 2/NIF3 family.</text>
</comment>
<name>A0A9D1DZA0_9FIRM</name>
<evidence type="ECO:0000256" key="2">
    <source>
        <dbReference type="ARBA" id="ARBA00022112"/>
    </source>
</evidence>
<dbReference type="GO" id="GO:0046872">
    <property type="term" value="F:metal ion binding"/>
    <property type="evidence" value="ECO:0007669"/>
    <property type="project" value="UniProtKB-KW"/>
</dbReference>
<comment type="caution">
    <text evidence="5">The sequence shown here is derived from an EMBL/GenBank/DDBJ whole genome shotgun (WGS) entry which is preliminary data.</text>
</comment>
<reference evidence="5" key="1">
    <citation type="submission" date="2020-10" db="EMBL/GenBank/DDBJ databases">
        <authorList>
            <person name="Gilroy R."/>
        </authorList>
    </citation>
    <scope>NUCLEOTIDE SEQUENCE</scope>
    <source>
        <strain evidence="5">CHK189-12415</strain>
    </source>
</reference>
<dbReference type="Gene3D" id="3.40.1390.30">
    <property type="entry name" value="NIF3 (NGG1p interacting factor 3)-like"/>
    <property type="match status" value="2"/>
</dbReference>
<feature type="binding site" evidence="4">
    <location>
        <position position="228"/>
    </location>
    <ligand>
        <name>a divalent metal cation</name>
        <dbReference type="ChEBI" id="CHEBI:60240"/>
        <label>1</label>
    </ligand>
</feature>
<feature type="binding site" evidence="4">
    <location>
        <position position="63"/>
    </location>
    <ligand>
        <name>a divalent metal cation</name>
        <dbReference type="ChEBI" id="CHEBI:60240"/>
        <label>1</label>
    </ligand>
</feature>
<organism evidence="5 6">
    <name type="scientific">Candidatus Faecivivens stercoravium</name>
    <dbReference type="NCBI Taxonomy" id="2840803"/>
    <lineage>
        <taxon>Bacteria</taxon>
        <taxon>Bacillati</taxon>
        <taxon>Bacillota</taxon>
        <taxon>Clostridia</taxon>
        <taxon>Eubacteriales</taxon>
        <taxon>Oscillospiraceae</taxon>
        <taxon>Oscillospiraceae incertae sedis</taxon>
        <taxon>Candidatus Faecivivens</taxon>
    </lineage>
</organism>
<evidence type="ECO:0000256" key="3">
    <source>
        <dbReference type="ARBA" id="ARBA00022723"/>
    </source>
</evidence>
<evidence type="ECO:0000256" key="1">
    <source>
        <dbReference type="ARBA" id="ARBA00006964"/>
    </source>
</evidence>
<dbReference type="Pfam" id="PF01784">
    <property type="entry name" value="DUF34_NIF3"/>
    <property type="match status" value="1"/>
</dbReference>
<protein>
    <recommendedName>
        <fullName evidence="2">GTP cyclohydrolase 1 type 2 homolog</fullName>
    </recommendedName>
</protein>
<dbReference type="PANTHER" id="PTHR13799">
    <property type="entry name" value="NGG1 INTERACTING FACTOR 3"/>
    <property type="match status" value="1"/>
</dbReference>
<keyword evidence="3 4" id="KW-0479">Metal-binding</keyword>
<feature type="binding site" evidence="4">
    <location>
        <position position="232"/>
    </location>
    <ligand>
        <name>a divalent metal cation</name>
        <dbReference type="ChEBI" id="CHEBI:60240"/>
        <label>1</label>
    </ligand>
</feature>
<proteinExistence type="inferred from homology"/>
<accession>A0A9D1DZA0</accession>
<evidence type="ECO:0000313" key="5">
    <source>
        <dbReference type="EMBL" id="HIR61712.1"/>
    </source>
</evidence>
<dbReference type="EMBL" id="DVHA01000295">
    <property type="protein sequence ID" value="HIR61712.1"/>
    <property type="molecule type" value="Genomic_DNA"/>
</dbReference>
<dbReference type="AlphaFoldDB" id="A0A9D1DZA0"/>
<dbReference type="InterPro" id="IPR002678">
    <property type="entry name" value="DUF34/NIF3"/>
</dbReference>
<evidence type="ECO:0000313" key="6">
    <source>
        <dbReference type="Proteomes" id="UP000824241"/>
    </source>
</evidence>
<reference evidence="5" key="2">
    <citation type="journal article" date="2021" name="PeerJ">
        <title>Extensive microbial diversity within the chicken gut microbiome revealed by metagenomics and culture.</title>
        <authorList>
            <person name="Gilroy R."/>
            <person name="Ravi A."/>
            <person name="Getino M."/>
            <person name="Pursley I."/>
            <person name="Horton D.L."/>
            <person name="Alikhan N.F."/>
            <person name="Baker D."/>
            <person name="Gharbi K."/>
            <person name="Hall N."/>
            <person name="Watson M."/>
            <person name="Adriaenssens E.M."/>
            <person name="Foster-Nyarko E."/>
            <person name="Jarju S."/>
            <person name="Secka A."/>
            <person name="Antonio M."/>
            <person name="Oren A."/>
            <person name="Chaudhuri R.R."/>
            <person name="La Ragione R."/>
            <person name="Hildebrand F."/>
            <person name="Pallen M.J."/>
        </authorList>
    </citation>
    <scope>NUCLEOTIDE SEQUENCE</scope>
    <source>
        <strain evidence="5">CHK189-12415</strain>
    </source>
</reference>
<dbReference type="InterPro" id="IPR036069">
    <property type="entry name" value="DUF34/NIF3_sf"/>
</dbReference>
<dbReference type="PANTHER" id="PTHR13799:SF14">
    <property type="entry name" value="GTP CYCLOHYDROLASE 1 TYPE 2 HOMOLOG"/>
    <property type="match status" value="1"/>
</dbReference>
<evidence type="ECO:0000256" key="4">
    <source>
        <dbReference type="PIRSR" id="PIRSR602678-1"/>
    </source>
</evidence>
<dbReference type="Proteomes" id="UP000824241">
    <property type="component" value="Unassembled WGS sequence"/>
</dbReference>
<sequence>MTIQDVIDKILAYHPAIDNPQTCDGVKCGDPSQPVTAVAVSCAPTYEVVKKAAALGCNLLVCHEPTFYSHADTTGWLEGDPVYQEKMRVINESGLVIFRDHDHLHAHDPDGIYFGVMKELGWEPYRADSGRRPMFYTLPETTVGALAAFLKEKLEMRSVRVIGKPDGKVTKAAYIGGGNLSFDDANTKMMMGETEVMIAGELIDWTVMSYVRDAAAMGRQKTIIQLGHFNSEELGMKYAACWLPPLIPGVKVHWIRAGEPYRYL</sequence>
<dbReference type="SUPFAM" id="SSF102705">
    <property type="entry name" value="NIF3 (NGG1p interacting factor 3)-like"/>
    <property type="match status" value="1"/>
</dbReference>
<dbReference type="GO" id="GO:0005737">
    <property type="term" value="C:cytoplasm"/>
    <property type="evidence" value="ECO:0007669"/>
    <property type="project" value="TreeGrafter"/>
</dbReference>
<gene>
    <name evidence="5" type="ORF">IAB37_09080</name>
</gene>